<dbReference type="Proteomes" id="UP000007800">
    <property type="component" value="Unassembled WGS sequence"/>
</dbReference>
<protein>
    <submittedName>
        <fullName evidence="1">Uncharacterized protein</fullName>
    </submittedName>
</protein>
<organism evidence="2">
    <name type="scientific">Perkinsus marinus (strain ATCC 50983 / TXsc)</name>
    <dbReference type="NCBI Taxonomy" id="423536"/>
    <lineage>
        <taxon>Eukaryota</taxon>
        <taxon>Sar</taxon>
        <taxon>Alveolata</taxon>
        <taxon>Perkinsozoa</taxon>
        <taxon>Perkinsea</taxon>
        <taxon>Perkinsida</taxon>
        <taxon>Perkinsidae</taxon>
        <taxon>Perkinsus</taxon>
    </lineage>
</organism>
<name>C5LT71_PERM5</name>
<gene>
    <name evidence="1" type="ORF">Pmar_PMAR024515</name>
</gene>
<dbReference type="InParanoid" id="C5LT71"/>
<reference evidence="1 2" key="1">
    <citation type="submission" date="2008-07" db="EMBL/GenBank/DDBJ databases">
        <authorList>
            <person name="El-Sayed N."/>
            <person name="Caler E."/>
            <person name="Inman J."/>
            <person name="Amedeo P."/>
            <person name="Hass B."/>
            <person name="Wortman J."/>
        </authorList>
    </citation>
    <scope>NUCLEOTIDE SEQUENCE [LARGE SCALE GENOMIC DNA]</scope>
    <source>
        <strain evidence="2">ATCC 50983 / TXsc</strain>
    </source>
</reference>
<dbReference type="GeneID" id="9049734"/>
<accession>C5LT71</accession>
<dbReference type="RefSeq" id="XP_002767321.1">
    <property type="nucleotide sequence ID" value="XM_002767275.1"/>
</dbReference>
<proteinExistence type="predicted"/>
<sequence>MGYWSQWKTDYWKKFTQYTCPDISRTEMAGEQENEPTWAWDLYSLGCIA</sequence>
<evidence type="ECO:0000313" key="2">
    <source>
        <dbReference type="Proteomes" id="UP000007800"/>
    </source>
</evidence>
<keyword evidence="2" id="KW-1185">Reference proteome</keyword>
<dbReference type="EMBL" id="GG685288">
    <property type="protein sequence ID" value="EER00039.1"/>
    <property type="molecule type" value="Genomic_DNA"/>
</dbReference>
<evidence type="ECO:0000313" key="1">
    <source>
        <dbReference type="EMBL" id="EER00039.1"/>
    </source>
</evidence>
<dbReference type="AlphaFoldDB" id="C5LT71"/>